<keyword evidence="3" id="KW-1185">Reference proteome</keyword>
<evidence type="ECO:0000259" key="1">
    <source>
        <dbReference type="PROSITE" id="PS51750"/>
    </source>
</evidence>
<dbReference type="InterPro" id="IPR003497">
    <property type="entry name" value="BRO_N_domain"/>
</dbReference>
<dbReference type="PANTHER" id="PTHR36180:SF2">
    <property type="entry name" value="BRO FAMILY PROTEIN"/>
    <property type="match status" value="1"/>
</dbReference>
<accession>A0ABS7SAE8</accession>
<name>A0ABS7SAE8_9MICO</name>
<reference evidence="2 3" key="1">
    <citation type="submission" date="2021-04" db="EMBL/GenBank/DDBJ databases">
        <title>Ruania sp. nov., isolated from sandy soil of mangrove forest.</title>
        <authorList>
            <person name="Ge X."/>
            <person name="Huang R."/>
            <person name="Liu W."/>
        </authorList>
    </citation>
    <scope>NUCLEOTIDE SEQUENCE [LARGE SCALE GENOMIC DNA]</scope>
    <source>
        <strain evidence="2 3">N2-46</strain>
    </source>
</reference>
<gene>
    <name evidence="2" type="ORF">KCQ71_13840</name>
</gene>
<protein>
    <submittedName>
        <fullName evidence="2">Phage antirepressor KilAC domain-containing protein</fullName>
    </submittedName>
</protein>
<dbReference type="InterPro" id="IPR005039">
    <property type="entry name" value="Ant_C"/>
</dbReference>
<dbReference type="EMBL" id="JAGSHT010000013">
    <property type="protein sequence ID" value="MBZ2197242.1"/>
    <property type="molecule type" value="Genomic_DNA"/>
</dbReference>
<sequence>MSTDLVQHAFHGQSVRVITDEHGDPWFVAADVATILGYRMASDMTRRLDDDDRGTRSVRTPSADQQMTVITEAGLYVAVLGSMVPGAKEFKRWVTHEVLPTIRRTGSYATPVLTGPELMATALLEAAKTLEQKDARIAELTPSAHSWDALVADTGGDWSMRDAAQILSRDPEIEIGQNRLAKLLREIHWIDRQGIPYQAQVNTGRMSAKPQTRLSHRTGERIACDPQARVTLKGLGWLHSHLGGVEPLDATERRLTVAR</sequence>
<dbReference type="SMART" id="SM01040">
    <property type="entry name" value="Bro-N"/>
    <property type="match status" value="1"/>
</dbReference>
<dbReference type="Pfam" id="PF03374">
    <property type="entry name" value="ANT"/>
    <property type="match status" value="1"/>
</dbReference>
<organism evidence="2 3">
    <name type="scientific">Occultella gossypii</name>
    <dbReference type="NCBI Taxonomy" id="2800820"/>
    <lineage>
        <taxon>Bacteria</taxon>
        <taxon>Bacillati</taxon>
        <taxon>Actinomycetota</taxon>
        <taxon>Actinomycetes</taxon>
        <taxon>Micrococcales</taxon>
        <taxon>Ruaniaceae</taxon>
        <taxon>Occultella</taxon>
    </lineage>
</organism>
<dbReference type="Proteomes" id="UP000826651">
    <property type="component" value="Unassembled WGS sequence"/>
</dbReference>
<proteinExistence type="predicted"/>
<dbReference type="PROSITE" id="PS51750">
    <property type="entry name" value="BRO_N"/>
    <property type="match status" value="1"/>
</dbReference>
<dbReference type="PANTHER" id="PTHR36180">
    <property type="entry name" value="DNA-BINDING PROTEIN-RELATED-RELATED"/>
    <property type="match status" value="1"/>
</dbReference>
<dbReference type="RefSeq" id="WP_223406853.1">
    <property type="nucleotide sequence ID" value="NZ_JAGSHT010000013.1"/>
</dbReference>
<feature type="domain" description="Bro-N" evidence="1">
    <location>
        <begin position="3"/>
        <end position="106"/>
    </location>
</feature>
<evidence type="ECO:0000313" key="2">
    <source>
        <dbReference type="EMBL" id="MBZ2197242.1"/>
    </source>
</evidence>
<dbReference type="Pfam" id="PF02498">
    <property type="entry name" value="Bro-N"/>
    <property type="match status" value="1"/>
</dbReference>
<comment type="caution">
    <text evidence="2">The sequence shown here is derived from an EMBL/GenBank/DDBJ whole genome shotgun (WGS) entry which is preliminary data.</text>
</comment>
<evidence type="ECO:0000313" key="3">
    <source>
        <dbReference type="Proteomes" id="UP000826651"/>
    </source>
</evidence>